<feature type="compositionally biased region" description="Low complexity" evidence="2">
    <location>
        <begin position="340"/>
        <end position="351"/>
    </location>
</feature>
<comment type="caution">
    <text evidence="3">The sequence shown here is derived from an EMBL/GenBank/DDBJ whole genome shotgun (WGS) entry which is preliminary data.</text>
</comment>
<feature type="compositionally biased region" description="Pro residues" evidence="2">
    <location>
        <begin position="110"/>
        <end position="119"/>
    </location>
</feature>
<feature type="compositionally biased region" description="Polar residues" evidence="2">
    <location>
        <begin position="128"/>
        <end position="145"/>
    </location>
</feature>
<feature type="non-terminal residue" evidence="3">
    <location>
        <position position="1"/>
    </location>
</feature>
<organism evidence="3 4">
    <name type="scientific">Entomortierella chlamydospora</name>
    <dbReference type="NCBI Taxonomy" id="101097"/>
    <lineage>
        <taxon>Eukaryota</taxon>
        <taxon>Fungi</taxon>
        <taxon>Fungi incertae sedis</taxon>
        <taxon>Mucoromycota</taxon>
        <taxon>Mortierellomycotina</taxon>
        <taxon>Mortierellomycetes</taxon>
        <taxon>Mortierellales</taxon>
        <taxon>Mortierellaceae</taxon>
        <taxon>Entomortierella</taxon>
    </lineage>
</organism>
<reference evidence="3" key="1">
    <citation type="journal article" date="2020" name="Fungal Divers.">
        <title>Resolving the Mortierellaceae phylogeny through synthesis of multi-gene phylogenetics and phylogenomics.</title>
        <authorList>
            <person name="Vandepol N."/>
            <person name="Liber J."/>
            <person name="Desiro A."/>
            <person name="Na H."/>
            <person name="Kennedy M."/>
            <person name="Barry K."/>
            <person name="Grigoriev I.V."/>
            <person name="Miller A.N."/>
            <person name="O'Donnell K."/>
            <person name="Stajich J.E."/>
            <person name="Bonito G."/>
        </authorList>
    </citation>
    <scope>NUCLEOTIDE SEQUENCE</scope>
    <source>
        <strain evidence="3">NRRL 2769</strain>
    </source>
</reference>
<protein>
    <submittedName>
        <fullName evidence="3">Uncharacterized protein</fullName>
    </submittedName>
</protein>
<keyword evidence="4" id="KW-1185">Reference proteome</keyword>
<evidence type="ECO:0000256" key="1">
    <source>
        <dbReference type="SAM" id="Coils"/>
    </source>
</evidence>
<accession>A0A9P6MW43</accession>
<sequence>MRSCQLRNSPLEFRQDPEGKYYCLLNNVQDIFPGETRFRINGTFVLPPSDENENENESMKIRYYPDNMDGTVTALGHSTLGPSDSNTQGHVNGILSQCQCQAQNLIPGPSFAPSPPMSPPLGMLSSPTNMSQVTSNSQVPHPPSSALTRGNSFGTQSKIIQQQVADFANNQLEVNQQILRRLDEAEERDLEASRQLVEMLKKQLESEERERKTLQELLKSEEREREMLQEQLKHKEMLQQANDRMVILQQGINAVLVQNYELHEYPIPRRFVILPEKFARKVIRGIEDPWDDTESSVSTDDGEDQEGLLDMIKNYDPRNLLEEKFRLYFLCECGEHTPAESSTENSSTCTSAQPTTNTKNKVHLAKHEGYELSRPTHFLKRYGPYVLGMLQILRFCLNAAKFVAPVVGLAKESLDSVVDDVKSISEQTLDAVNFSIAILEEELGRDSNIEALYSNRDGNDIFKNLAALEGADLRQLETFLRNKDKDKILGNLYRTTTSDGHVKWVCLEHFETSYRDNAARSFISTIETSHGFYDKKLRKITMALSSPITTKDFMKQLITYSFTTDELDLTLDFGFGSTDLSRIVKKLAQSNVRILKLDLKDTDSSRADFKLPGMEKYQPLLELMSNRKLQQLTLTGMDYFGSRTSDLPKNREHSKIRSFHHLNSIRTKDIPRLVNILSCCTNLVDLRLGSHTLSMYQLELGCAVGALTQLEVLHLIGLDNENEGNTKTYTEVNGNQYEEGILSKLVGGKVKLRELVVTGDLV</sequence>
<dbReference type="Proteomes" id="UP000703661">
    <property type="component" value="Unassembled WGS sequence"/>
</dbReference>
<proteinExistence type="predicted"/>
<evidence type="ECO:0000313" key="3">
    <source>
        <dbReference type="EMBL" id="KAG0015832.1"/>
    </source>
</evidence>
<name>A0A9P6MW43_9FUNG</name>
<dbReference type="AlphaFoldDB" id="A0A9P6MW43"/>
<feature type="region of interest" description="Disordered" evidence="2">
    <location>
        <begin position="337"/>
        <end position="361"/>
    </location>
</feature>
<keyword evidence="1" id="KW-0175">Coiled coil</keyword>
<evidence type="ECO:0000313" key="4">
    <source>
        <dbReference type="Proteomes" id="UP000703661"/>
    </source>
</evidence>
<dbReference type="EMBL" id="JAAAID010000590">
    <property type="protein sequence ID" value="KAG0015832.1"/>
    <property type="molecule type" value="Genomic_DNA"/>
</dbReference>
<gene>
    <name evidence="3" type="ORF">BGZ80_009609</name>
</gene>
<evidence type="ECO:0000256" key="2">
    <source>
        <dbReference type="SAM" id="MobiDB-lite"/>
    </source>
</evidence>
<feature type="coiled-coil region" evidence="1">
    <location>
        <begin position="168"/>
        <end position="238"/>
    </location>
</feature>
<feature type="region of interest" description="Disordered" evidence="2">
    <location>
        <begin position="107"/>
        <end position="145"/>
    </location>
</feature>